<reference evidence="2 3" key="1">
    <citation type="submission" date="2014-02" db="EMBL/GenBank/DDBJ databases">
        <title>The small core and large imbalanced accessory genome model reveals a collaborative survival strategy of Sorangium cellulosum strains in nature.</title>
        <authorList>
            <person name="Han K."/>
            <person name="Peng R."/>
            <person name="Blom J."/>
            <person name="Li Y.-Z."/>
        </authorList>
    </citation>
    <scope>NUCLEOTIDE SEQUENCE [LARGE SCALE GENOMIC DNA]</scope>
    <source>
        <strain evidence="2 3">So0011-07</strain>
    </source>
</reference>
<evidence type="ECO:0000313" key="3">
    <source>
        <dbReference type="Proteomes" id="UP000075635"/>
    </source>
</evidence>
<proteinExistence type="predicted"/>
<accession>A0A150RT79</accession>
<dbReference type="EMBL" id="JEMB01002111">
    <property type="protein sequence ID" value="KYF83432.1"/>
    <property type="molecule type" value="Genomic_DNA"/>
</dbReference>
<sequence>MPVTPLTTLKTVDLLEEERLKRLNALGHFLDNAIRIPGVGYRVGYDAVIGLIPGVGDLIGFGLSMYIVLAATRYRLPASTLLRMVLNVGLETLIGTVPLVGDLFDATYKANARNLDLLRAHLAARSQGGARPSDARFYAGLLLALAGVLALAGLLIFTLVRAAQGLLGS</sequence>
<dbReference type="PANTHER" id="PTHR35519:SF2">
    <property type="entry name" value="PH DOMAIN PROTEIN"/>
    <property type="match status" value="1"/>
</dbReference>
<dbReference type="PANTHER" id="PTHR35519">
    <property type="entry name" value="MEMBRANE PROTEINS"/>
    <property type="match status" value="1"/>
</dbReference>
<protein>
    <recommendedName>
        <fullName evidence="4">DUF4112 domain-containing protein</fullName>
    </recommendedName>
</protein>
<dbReference type="AlphaFoldDB" id="A0A150RT79"/>
<evidence type="ECO:0000256" key="1">
    <source>
        <dbReference type="SAM" id="Phobius"/>
    </source>
</evidence>
<organism evidence="2 3">
    <name type="scientific">Sorangium cellulosum</name>
    <name type="common">Polyangium cellulosum</name>
    <dbReference type="NCBI Taxonomy" id="56"/>
    <lineage>
        <taxon>Bacteria</taxon>
        <taxon>Pseudomonadati</taxon>
        <taxon>Myxococcota</taxon>
        <taxon>Polyangia</taxon>
        <taxon>Polyangiales</taxon>
        <taxon>Polyangiaceae</taxon>
        <taxon>Sorangium</taxon>
    </lineage>
</organism>
<dbReference type="Pfam" id="PF13430">
    <property type="entry name" value="DUF4112"/>
    <property type="match status" value="1"/>
</dbReference>
<keyword evidence="1" id="KW-1133">Transmembrane helix</keyword>
<evidence type="ECO:0008006" key="4">
    <source>
        <dbReference type="Google" id="ProtNLM"/>
    </source>
</evidence>
<gene>
    <name evidence="2" type="ORF">BE17_27790</name>
</gene>
<dbReference type="InterPro" id="IPR025187">
    <property type="entry name" value="DUF4112"/>
</dbReference>
<keyword evidence="1" id="KW-0812">Transmembrane</keyword>
<keyword evidence="1" id="KW-0472">Membrane</keyword>
<evidence type="ECO:0000313" key="2">
    <source>
        <dbReference type="EMBL" id="KYF83432.1"/>
    </source>
</evidence>
<dbReference type="Proteomes" id="UP000075635">
    <property type="component" value="Unassembled WGS sequence"/>
</dbReference>
<feature type="transmembrane region" description="Helical" evidence="1">
    <location>
        <begin position="137"/>
        <end position="160"/>
    </location>
</feature>
<name>A0A150RT79_SORCE</name>
<feature type="transmembrane region" description="Helical" evidence="1">
    <location>
        <begin position="47"/>
        <end position="69"/>
    </location>
</feature>
<comment type="caution">
    <text evidence="2">The sequence shown here is derived from an EMBL/GenBank/DDBJ whole genome shotgun (WGS) entry which is preliminary data.</text>
</comment>